<dbReference type="InterPro" id="IPR019079">
    <property type="entry name" value="Capsule_synth_CapA"/>
</dbReference>
<comment type="similarity">
    <text evidence="1">Belongs to the CapA family.</text>
</comment>
<name>Q21RQ3_ALBFT</name>
<proteinExistence type="inferred from homology"/>
<dbReference type="Pfam" id="PF09587">
    <property type="entry name" value="PGA_cap"/>
    <property type="match status" value="1"/>
</dbReference>
<gene>
    <name evidence="3" type="ordered locus">Rfer_3851</name>
</gene>
<protein>
    <submittedName>
        <fullName evidence="3">Putative capsule biosynthesis protein</fullName>
    </submittedName>
</protein>
<reference evidence="4" key="1">
    <citation type="submission" date="2006-02" db="EMBL/GenBank/DDBJ databases">
        <title>Complete sequence of chromosome of Rhodoferax ferrireducens DSM 15236.</title>
        <authorList>
            <person name="Copeland A."/>
            <person name="Lucas S."/>
            <person name="Lapidus A."/>
            <person name="Barry K."/>
            <person name="Detter J.C."/>
            <person name="Glavina del Rio T."/>
            <person name="Hammon N."/>
            <person name="Israni S."/>
            <person name="Pitluck S."/>
            <person name="Brettin T."/>
            <person name="Bruce D."/>
            <person name="Han C."/>
            <person name="Tapia R."/>
            <person name="Gilna P."/>
            <person name="Kiss H."/>
            <person name="Schmutz J."/>
            <person name="Larimer F."/>
            <person name="Land M."/>
            <person name="Kyrpides N."/>
            <person name="Ivanova N."/>
            <person name="Richardson P."/>
        </authorList>
    </citation>
    <scope>NUCLEOTIDE SEQUENCE [LARGE SCALE GENOMIC DNA]</scope>
    <source>
        <strain evidence="4">ATCC BAA-621 / DSM 15236 / T118</strain>
    </source>
</reference>
<dbReference type="AlphaFoldDB" id="Q21RQ3"/>
<dbReference type="InterPro" id="IPR052169">
    <property type="entry name" value="CW_Biosynth-Accessory"/>
</dbReference>
<evidence type="ECO:0000259" key="2">
    <source>
        <dbReference type="SMART" id="SM00854"/>
    </source>
</evidence>
<dbReference type="Gene3D" id="3.60.21.10">
    <property type="match status" value="1"/>
</dbReference>
<sequence>MHQGLDVTQATMGTVTLWLAGDVMTGRGIDQIQAHPVVPLLYERWVRDARDYVRLAEQFNGPVPAPVAPDYIWGDALAEIERRQPELRLVNLETAITTSDEAWPDKGINYRMHPANIGCLTAARIDVCTLANNHVLDWGRPGLAETLHTLKQAGIHSAGAGSHLEAACAPATWPLAGGARLLVFSWAGPDSGVPPAWGATPQRSGVALLPDLTESGAQQVAARVARQRQPGDLVVVSLHWGGNWGVEVPQLHRRFAQRLIELGAADLVHGHSSHHPRPVEVYRGRLILYGCGDLINDYEGIASQERFDPSAVCLYFAQLARETGALQQLEIVPMQLRRLQLRHAQASARRGLQSLFETEGRHFNTGVQAQADGSWRLRW</sequence>
<dbReference type="HOGENOM" id="CLU_038823_3_0_4"/>
<dbReference type="EMBL" id="CP000267">
    <property type="protein sequence ID" value="ABD71550.1"/>
    <property type="molecule type" value="Genomic_DNA"/>
</dbReference>
<dbReference type="InterPro" id="IPR029052">
    <property type="entry name" value="Metallo-depent_PP-like"/>
</dbReference>
<feature type="domain" description="Capsule synthesis protein CapA" evidence="2">
    <location>
        <begin position="16"/>
        <end position="298"/>
    </location>
</feature>
<dbReference type="PANTHER" id="PTHR33393:SF11">
    <property type="entry name" value="POLYGLUTAMINE SYNTHESIS ACCESSORY PROTEIN RV0574C-RELATED"/>
    <property type="match status" value="1"/>
</dbReference>
<accession>Q21RQ3</accession>
<dbReference type="PANTHER" id="PTHR33393">
    <property type="entry name" value="POLYGLUTAMINE SYNTHESIS ACCESSORY PROTEIN RV0574C-RELATED"/>
    <property type="match status" value="1"/>
</dbReference>
<dbReference type="SMART" id="SM00854">
    <property type="entry name" value="PGA_cap"/>
    <property type="match status" value="1"/>
</dbReference>
<dbReference type="OrthoDB" id="5405713at2"/>
<dbReference type="CDD" id="cd07381">
    <property type="entry name" value="MPP_CapA"/>
    <property type="match status" value="1"/>
</dbReference>
<dbReference type="SUPFAM" id="SSF56300">
    <property type="entry name" value="Metallo-dependent phosphatases"/>
    <property type="match status" value="1"/>
</dbReference>
<dbReference type="eggNOG" id="COG2843">
    <property type="taxonomic scope" value="Bacteria"/>
</dbReference>
<dbReference type="KEGG" id="rfr:Rfer_3851"/>
<evidence type="ECO:0000313" key="3">
    <source>
        <dbReference type="EMBL" id="ABD71550.1"/>
    </source>
</evidence>
<dbReference type="STRING" id="338969.Rfer_3851"/>
<evidence type="ECO:0000313" key="4">
    <source>
        <dbReference type="Proteomes" id="UP000008332"/>
    </source>
</evidence>
<organism evidence="3 4">
    <name type="scientific">Albidiferax ferrireducens (strain ATCC BAA-621 / DSM 15236 / T118)</name>
    <name type="common">Rhodoferax ferrireducens</name>
    <dbReference type="NCBI Taxonomy" id="338969"/>
    <lineage>
        <taxon>Bacteria</taxon>
        <taxon>Pseudomonadati</taxon>
        <taxon>Pseudomonadota</taxon>
        <taxon>Betaproteobacteria</taxon>
        <taxon>Burkholderiales</taxon>
        <taxon>Comamonadaceae</taxon>
        <taxon>Rhodoferax</taxon>
    </lineage>
</organism>
<keyword evidence="4" id="KW-1185">Reference proteome</keyword>
<dbReference type="Proteomes" id="UP000008332">
    <property type="component" value="Chromosome"/>
</dbReference>
<evidence type="ECO:0000256" key="1">
    <source>
        <dbReference type="ARBA" id="ARBA00005662"/>
    </source>
</evidence>